<evidence type="ECO:0000313" key="3">
    <source>
        <dbReference type="Proteomes" id="UP001429580"/>
    </source>
</evidence>
<keyword evidence="3" id="KW-1185">Reference proteome</keyword>
<accession>A0ABX0V0Z1</accession>
<evidence type="ECO:0000259" key="1">
    <source>
        <dbReference type="Pfam" id="PF07906"/>
    </source>
</evidence>
<name>A0ABX0V0Z1_9HYPH</name>
<reference evidence="2 3" key="1">
    <citation type="submission" date="2020-03" db="EMBL/GenBank/DDBJ databases">
        <title>Genomic Encyclopedia of Type Strains, Phase IV (KMG-IV): sequencing the most valuable type-strain genomes for metagenomic binning, comparative biology and taxonomic classification.</title>
        <authorList>
            <person name="Goeker M."/>
        </authorList>
    </citation>
    <scope>NUCLEOTIDE SEQUENCE [LARGE SCALE GENOMIC DNA]</scope>
    <source>
        <strain evidence="2 3">DSM 103870</strain>
    </source>
</reference>
<dbReference type="Pfam" id="PF07906">
    <property type="entry name" value="Toxin_15"/>
    <property type="match status" value="1"/>
</dbReference>
<organism evidence="2 3">
    <name type="scientific">Pseudochelatococcus lubricantis</name>
    <dbReference type="NCBI Taxonomy" id="1538102"/>
    <lineage>
        <taxon>Bacteria</taxon>
        <taxon>Pseudomonadati</taxon>
        <taxon>Pseudomonadota</taxon>
        <taxon>Alphaproteobacteria</taxon>
        <taxon>Hyphomicrobiales</taxon>
        <taxon>Chelatococcaceae</taxon>
        <taxon>Pseudochelatococcus</taxon>
    </lineage>
</organism>
<protein>
    <recommendedName>
        <fullName evidence="1">ShET2 enterotoxin N-terminal domain-containing protein</fullName>
    </recommendedName>
</protein>
<sequence>MSDIPVNCRNAGDIQSYLSRNEDNNRVSRDKPSGPFGPFGPLAPKRWIPEVKAAGSPALLSPALLSQRKVRVVEHAHVRIRDGVTVFPVGVGKPRHDKRLPYYSERYVAFPGNLNTLLPFAGGSTEADIIACRHLAVRFIAEARATAKLLPHRLFGNKELVAKNVTRDTEAEFERMTQEASAKHIVSNDRFGHHLATFFRGMQSGEKKHFLICSCNHAMAFELHRKPGNADGHDEYVVRFFDPNRTDIKIRCQLDDPGGFECNQYALRHFLGDRYYREYFGVGERESILFDCTDAVPAQSRVVTLETGEEHDLSEILLYHLLVFSGDQAAFDVVRQRMEAIPDVMERRRLLKARDADGVSGLHMALQDNRAVTIEAFATLLKALDLGSDGRDAFLGRLLEARDPGGVPGLFLALQTDGAAAIKAYTMLLKVLDLGPEARIPVLGRLLEARRPDDGTTGLTMALQGNRVAGIEAYGRLLEQLNLTGDERAALLPGLLETRDADGAPWLFTALESNEAAGVEAYGALLKALALTPEERAAFLCGLLEARDAQRVPGLFIGLQENRAAAIEAYGALLKGLALTPEERTAFLRDVLEARDADEIPGLFMAVAHSCAAAIEAYGKLLNLLSPDQAGAMLETLGKGRLRSMALDLANSNTKEAYYKLENQLTIQAKLLSDQIESAEQNAL</sequence>
<dbReference type="EMBL" id="JAASQI010000006">
    <property type="protein sequence ID" value="NIJ58864.1"/>
    <property type="molecule type" value="Genomic_DNA"/>
</dbReference>
<dbReference type="Proteomes" id="UP001429580">
    <property type="component" value="Unassembled WGS sequence"/>
</dbReference>
<comment type="caution">
    <text evidence="2">The sequence shown here is derived from an EMBL/GenBank/DDBJ whole genome shotgun (WGS) entry which is preliminary data.</text>
</comment>
<evidence type="ECO:0000313" key="2">
    <source>
        <dbReference type="EMBL" id="NIJ58864.1"/>
    </source>
</evidence>
<proteinExistence type="predicted"/>
<feature type="domain" description="ShET2 enterotoxin N-terminal" evidence="1">
    <location>
        <begin position="94"/>
        <end position="323"/>
    </location>
</feature>
<dbReference type="RefSeq" id="WP_166953675.1">
    <property type="nucleotide sequence ID" value="NZ_JAASQI010000006.1"/>
</dbReference>
<dbReference type="InterPro" id="IPR012927">
    <property type="entry name" value="Toxin_15_N"/>
</dbReference>
<gene>
    <name evidence="2" type="ORF">FHS82_002719</name>
</gene>